<comment type="catalytic activity">
    <reaction evidence="2">
        <text>a 2'-deoxyribonucleoside 5'-diphosphate + [thioredoxin]-disulfide + H2O = a ribonucleoside 5'-diphosphate + [thioredoxin]-dithiol</text>
        <dbReference type="Rhea" id="RHEA:23252"/>
        <dbReference type="Rhea" id="RHEA-COMP:10698"/>
        <dbReference type="Rhea" id="RHEA-COMP:10700"/>
        <dbReference type="ChEBI" id="CHEBI:15377"/>
        <dbReference type="ChEBI" id="CHEBI:29950"/>
        <dbReference type="ChEBI" id="CHEBI:50058"/>
        <dbReference type="ChEBI" id="CHEBI:57930"/>
        <dbReference type="ChEBI" id="CHEBI:73316"/>
        <dbReference type="EC" id="1.17.4.1"/>
    </reaction>
</comment>
<feature type="binding site" evidence="3">
    <location>
        <position position="101"/>
    </location>
    <ligand>
        <name>Fe cation</name>
        <dbReference type="ChEBI" id="CHEBI:24875"/>
        <label>1</label>
    </ligand>
</feature>
<dbReference type="Pfam" id="PF00268">
    <property type="entry name" value="Ribonuc_red_sm"/>
    <property type="match status" value="1"/>
</dbReference>
<dbReference type="EMBL" id="JAGQLN010000005">
    <property type="protein sequence ID" value="MCA9376636.1"/>
    <property type="molecule type" value="Genomic_DNA"/>
</dbReference>
<dbReference type="InterPro" id="IPR033909">
    <property type="entry name" value="RNR_small"/>
</dbReference>
<gene>
    <name evidence="4" type="ORF">KC685_01815</name>
</gene>
<dbReference type="CDD" id="cd01049">
    <property type="entry name" value="RNRR2"/>
    <property type="match status" value="1"/>
</dbReference>
<accession>A0A955KXZ8</accession>
<comment type="caution">
    <text evidence="4">The sequence shown here is derived from an EMBL/GenBank/DDBJ whole genome shotgun (WGS) entry which is preliminary data.</text>
</comment>
<dbReference type="SUPFAM" id="SSF47240">
    <property type="entry name" value="Ferritin-like"/>
    <property type="match status" value="1"/>
</dbReference>
<feature type="binding site" evidence="3">
    <location>
        <position position="104"/>
    </location>
    <ligand>
        <name>Fe cation</name>
        <dbReference type="ChEBI" id="CHEBI:24875"/>
        <label>1</label>
    </ligand>
</feature>
<keyword evidence="2 4" id="KW-0560">Oxidoreductase</keyword>
<proteinExistence type="inferred from homology"/>
<dbReference type="InterPro" id="IPR009078">
    <property type="entry name" value="Ferritin-like_SF"/>
</dbReference>
<name>A0A955KXZ8_9BACT</name>
<evidence type="ECO:0000256" key="3">
    <source>
        <dbReference type="PIRSR" id="PIRSR000355-2"/>
    </source>
</evidence>
<dbReference type="GO" id="GO:0046872">
    <property type="term" value="F:metal ion binding"/>
    <property type="evidence" value="ECO:0007669"/>
    <property type="project" value="UniProtKB-KW"/>
</dbReference>
<organism evidence="4 5">
    <name type="scientific">Candidatus Dojkabacteria bacterium</name>
    <dbReference type="NCBI Taxonomy" id="2099670"/>
    <lineage>
        <taxon>Bacteria</taxon>
        <taxon>Candidatus Dojkabacteria</taxon>
    </lineage>
</organism>
<dbReference type="InterPro" id="IPR012348">
    <property type="entry name" value="RNR-like"/>
</dbReference>
<dbReference type="PANTHER" id="PTHR23409:SF18">
    <property type="entry name" value="RIBONUCLEOSIDE-DIPHOSPHATE REDUCTASE SUBUNIT M2"/>
    <property type="match status" value="1"/>
</dbReference>
<dbReference type="Proteomes" id="UP000741282">
    <property type="component" value="Unassembled WGS sequence"/>
</dbReference>
<comment type="similarity">
    <text evidence="1 2">Belongs to the ribonucleoside diphosphate reductase small chain family.</text>
</comment>
<evidence type="ECO:0000256" key="2">
    <source>
        <dbReference type="PIRNR" id="PIRNR000355"/>
    </source>
</evidence>
<comment type="function">
    <text evidence="2">Provides the precursors necessary for DNA synthesis. Catalyzes the biosynthesis of deoxyribonucleotides from the corresponding ribonucleotides.</text>
</comment>
<keyword evidence="2" id="KW-0215">Deoxyribonucleotide synthesis</keyword>
<dbReference type="EC" id="1.17.4.1" evidence="2"/>
<reference evidence="4" key="2">
    <citation type="journal article" date="2021" name="Microbiome">
        <title>Successional dynamics and alternative stable states in a saline activated sludge microbial community over 9 years.</title>
        <authorList>
            <person name="Wang Y."/>
            <person name="Ye J."/>
            <person name="Ju F."/>
            <person name="Liu L."/>
            <person name="Boyd J.A."/>
            <person name="Deng Y."/>
            <person name="Parks D.H."/>
            <person name="Jiang X."/>
            <person name="Yin X."/>
            <person name="Woodcroft B.J."/>
            <person name="Tyson G.W."/>
            <person name="Hugenholtz P."/>
            <person name="Polz M.F."/>
            <person name="Zhang T."/>
        </authorList>
    </citation>
    <scope>NUCLEOTIDE SEQUENCE</scope>
    <source>
        <strain evidence="4">HKST-UBA17</strain>
    </source>
</reference>
<comment type="cofactor">
    <cofactor evidence="2 3">
        <name>Fe cation</name>
        <dbReference type="ChEBI" id="CHEBI:24875"/>
    </cofactor>
    <text evidence="2 3">Binds 2 iron ions per subunit.</text>
</comment>
<dbReference type="InterPro" id="IPR000358">
    <property type="entry name" value="RNR_small_fam"/>
</dbReference>
<evidence type="ECO:0000256" key="1">
    <source>
        <dbReference type="ARBA" id="ARBA00009303"/>
    </source>
</evidence>
<dbReference type="GO" id="GO:0004748">
    <property type="term" value="F:ribonucleoside-diphosphate reductase activity, thioredoxin disulfide as acceptor"/>
    <property type="evidence" value="ECO:0007669"/>
    <property type="project" value="UniProtKB-EC"/>
</dbReference>
<keyword evidence="2 3" id="KW-0479">Metal-binding</keyword>
<feature type="binding site" evidence="3">
    <location>
        <position position="70"/>
    </location>
    <ligand>
        <name>Fe cation</name>
        <dbReference type="ChEBI" id="CHEBI:24875"/>
        <label>1</label>
    </ligand>
</feature>
<reference evidence="4" key="1">
    <citation type="submission" date="2020-04" db="EMBL/GenBank/DDBJ databases">
        <authorList>
            <person name="Zhang T."/>
        </authorList>
    </citation>
    <scope>NUCLEOTIDE SEQUENCE</scope>
    <source>
        <strain evidence="4">HKST-UBA17</strain>
    </source>
</reference>
<feature type="binding site" evidence="3">
    <location>
        <position position="174"/>
    </location>
    <ligand>
        <name>Fe cation</name>
        <dbReference type="ChEBI" id="CHEBI:24875"/>
        <label>2</label>
    </ligand>
</feature>
<feature type="binding site" evidence="3">
    <location>
        <position position="211"/>
    </location>
    <ligand>
        <name>Fe cation</name>
        <dbReference type="ChEBI" id="CHEBI:24875"/>
        <label>2</label>
    </ligand>
</feature>
<dbReference type="PIRSF" id="PIRSF000355">
    <property type="entry name" value="NrdB"/>
    <property type="match status" value="1"/>
</dbReference>
<evidence type="ECO:0000313" key="4">
    <source>
        <dbReference type="EMBL" id="MCA9376636.1"/>
    </source>
</evidence>
<dbReference type="AlphaFoldDB" id="A0A955KXZ8"/>
<protein>
    <recommendedName>
        <fullName evidence="2">Ribonucleoside-diphosphate reductase subunit beta</fullName>
        <ecNumber evidence="2">1.17.4.1</ecNumber>
    </recommendedName>
</protein>
<sequence>MLLQKVKLHQDPQLDKIEYQWAYDLLEQAVANTWFPHEVPLMEDLADWRTMSDEEREAVTLFMGFFNPAEFRVNQSIVMGMMPYLSAPEVTMYLTRQMWEEVNHSMSFEYVLQTFPIDRKRAFSLHEDLPSMKAKEDFLLDHVSALRGGEIDISSESGIQTFVKNIVATNIITEGIWFYSGFMLGLSFRQRNLLKNFANLVDWIVRDESLHLKFGINLVLTILEEHPEIVTEEFADEVREMIIKAVQLESKYTEQLLPNGILGLNADYVMQYVKYIADRRLEELGFDTEFNVGNPAKWMGTANDTLELVNFFETVNTNYEVNNG</sequence>
<dbReference type="Gene3D" id="1.10.620.20">
    <property type="entry name" value="Ribonucleotide Reductase, subunit A"/>
    <property type="match status" value="1"/>
</dbReference>
<feature type="binding site" evidence="3">
    <location>
        <position position="208"/>
    </location>
    <ligand>
        <name>Fe cation</name>
        <dbReference type="ChEBI" id="CHEBI:24875"/>
        <label>2</label>
    </ligand>
</feature>
<dbReference type="NCBIfam" id="NF007186">
    <property type="entry name" value="PRK09614.1-5"/>
    <property type="match status" value="1"/>
</dbReference>
<evidence type="ECO:0000313" key="5">
    <source>
        <dbReference type="Proteomes" id="UP000741282"/>
    </source>
</evidence>
<keyword evidence="2 3" id="KW-0408">Iron</keyword>
<dbReference type="GO" id="GO:0009263">
    <property type="term" value="P:deoxyribonucleotide biosynthetic process"/>
    <property type="evidence" value="ECO:0007669"/>
    <property type="project" value="UniProtKB-KW"/>
</dbReference>
<dbReference type="PANTHER" id="PTHR23409">
    <property type="entry name" value="RIBONUCLEOSIDE-DIPHOSPHATE REDUCTASE SMALL CHAIN"/>
    <property type="match status" value="1"/>
</dbReference>